<feature type="transmembrane region" description="Helical" evidence="1">
    <location>
        <begin position="306"/>
        <end position="328"/>
    </location>
</feature>
<dbReference type="SMART" id="SM00471">
    <property type="entry name" value="HDc"/>
    <property type="match status" value="1"/>
</dbReference>
<dbReference type="InterPro" id="IPR006674">
    <property type="entry name" value="HD_domain"/>
</dbReference>
<dbReference type="InterPro" id="IPR052722">
    <property type="entry name" value="PgpH_phosphodiesterase"/>
</dbReference>
<evidence type="ECO:0000313" key="4">
    <source>
        <dbReference type="Proteomes" id="UP000000496"/>
    </source>
</evidence>
<dbReference type="PROSITE" id="PS50003">
    <property type="entry name" value="PH_DOMAIN"/>
    <property type="match status" value="1"/>
</dbReference>
<protein>
    <submittedName>
        <fullName evidence="3">Uncharacterized protein yqfF</fullName>
    </submittedName>
</protein>
<dbReference type="EMBL" id="FR872582">
    <property type="protein sequence ID" value="CCB88449.1"/>
    <property type="molecule type" value="Genomic_DNA"/>
</dbReference>
<dbReference type="Proteomes" id="UP000000496">
    <property type="component" value="Chromosome gsn.131"/>
</dbReference>
<dbReference type="eggNOG" id="COG1480">
    <property type="taxonomic scope" value="Bacteria"/>
</dbReference>
<dbReference type="InterPro" id="IPR003607">
    <property type="entry name" value="HD/PDEase_dom"/>
</dbReference>
<dbReference type="STRING" id="331113.SNE_A05720"/>
<dbReference type="Gene3D" id="1.10.3210.10">
    <property type="entry name" value="Hypothetical protein af1432"/>
    <property type="match status" value="1"/>
</dbReference>
<gene>
    <name evidence="3" type="primary">yqfF</name>
    <name evidence="3" type="ordered locus">SNE_A05720</name>
</gene>
<keyword evidence="4" id="KW-1185">Reference proteome</keyword>
<dbReference type="Pfam" id="PF01966">
    <property type="entry name" value="HD"/>
    <property type="match status" value="1"/>
</dbReference>
<keyword evidence="1" id="KW-0472">Membrane</keyword>
<dbReference type="CDD" id="cd00077">
    <property type="entry name" value="HDc"/>
    <property type="match status" value="1"/>
</dbReference>
<dbReference type="InterPro" id="IPR011621">
    <property type="entry name" value="Metal-dep_PHydrolase_7TM_intra"/>
</dbReference>
<dbReference type="InterPro" id="IPR011624">
    <property type="entry name" value="Metal-dep_PHydrolase_7TM_extra"/>
</dbReference>
<feature type="transmembrane region" description="Helical" evidence="1">
    <location>
        <begin position="274"/>
        <end position="294"/>
    </location>
</feature>
<dbReference type="NCBIfam" id="TIGR00277">
    <property type="entry name" value="HDIG"/>
    <property type="match status" value="1"/>
</dbReference>
<evidence type="ECO:0000313" key="3">
    <source>
        <dbReference type="EMBL" id="CCB88449.1"/>
    </source>
</evidence>
<feature type="transmembrane region" description="Helical" evidence="1">
    <location>
        <begin position="20"/>
        <end position="40"/>
    </location>
</feature>
<keyword evidence="1" id="KW-0812">Transmembrane</keyword>
<dbReference type="Pfam" id="PF07698">
    <property type="entry name" value="7TM-7TMR_HD"/>
    <property type="match status" value="1"/>
</dbReference>
<dbReference type="PANTHER" id="PTHR36442">
    <property type="entry name" value="CYCLIC-DI-AMP PHOSPHODIESTERASE PGPH"/>
    <property type="match status" value="1"/>
</dbReference>
<dbReference type="PANTHER" id="PTHR36442:SF1">
    <property type="entry name" value="CYCLIC-DI-AMP PHOSPHODIESTERASE PGPH"/>
    <property type="match status" value="1"/>
</dbReference>
<reference evidence="3 4" key="2">
    <citation type="journal article" date="2011" name="Mol. Biol. Evol.">
        <title>Unity in variety--the pan-genome of the Chlamydiae.</title>
        <authorList>
            <person name="Collingro A."/>
            <person name="Tischler P."/>
            <person name="Weinmaier T."/>
            <person name="Penz T."/>
            <person name="Heinz E."/>
            <person name="Brunham R.C."/>
            <person name="Read T.D."/>
            <person name="Bavoil P.M."/>
            <person name="Sachse K."/>
            <person name="Kahane S."/>
            <person name="Friedman M.G."/>
            <person name="Rattei T."/>
            <person name="Myers G.S."/>
            <person name="Horn M."/>
        </authorList>
    </citation>
    <scope>NUCLEOTIDE SEQUENCE [LARGE SCALE GENOMIC DNA]</scope>
    <source>
        <strain evidence="4">ATCC VR-1471 / Z</strain>
    </source>
</reference>
<proteinExistence type="predicted"/>
<dbReference type="AlphaFoldDB" id="F8L6U9"/>
<feature type="transmembrane region" description="Helical" evidence="1">
    <location>
        <begin position="406"/>
        <end position="424"/>
    </location>
</feature>
<accession>F8L6U9</accession>
<evidence type="ECO:0000259" key="2">
    <source>
        <dbReference type="PROSITE" id="PS50003"/>
    </source>
</evidence>
<feature type="domain" description="PH" evidence="2">
    <location>
        <begin position="1"/>
        <end position="20"/>
    </location>
</feature>
<dbReference type="InterPro" id="IPR001849">
    <property type="entry name" value="PH_domain"/>
</dbReference>
<organism evidence="3 4">
    <name type="scientific">Simkania negevensis (strain ATCC VR-1471 / DSM 27360 / Z)</name>
    <dbReference type="NCBI Taxonomy" id="331113"/>
    <lineage>
        <taxon>Bacteria</taxon>
        <taxon>Pseudomonadati</taxon>
        <taxon>Chlamydiota</taxon>
        <taxon>Chlamydiia</taxon>
        <taxon>Parachlamydiales</taxon>
        <taxon>Simkaniaceae</taxon>
        <taxon>Simkania</taxon>
    </lineage>
</organism>
<dbReference type="SUPFAM" id="SSF109604">
    <property type="entry name" value="HD-domain/PDEase-like"/>
    <property type="match status" value="1"/>
</dbReference>
<dbReference type="InterPro" id="IPR006675">
    <property type="entry name" value="HDIG_dom"/>
</dbReference>
<evidence type="ECO:0000256" key="1">
    <source>
        <dbReference type="SAM" id="Phobius"/>
    </source>
</evidence>
<reference key="1">
    <citation type="journal article" date="2011" name="Mol. Biol. Evol.">
        <title>Unity in variety -- the pan-genome of the Chlamydiae.</title>
        <authorList>
            <person name="Collingro A."/>
            <person name="Tischler P."/>
            <person name="Weinmaier T."/>
            <person name="Penz T."/>
            <person name="Heinz E."/>
            <person name="Brunham R.C."/>
            <person name="Read T.D."/>
            <person name="Bavoil P.M."/>
            <person name="Sachse K."/>
            <person name="Kahane S."/>
            <person name="Friedman M.G."/>
            <person name="Rattei T."/>
            <person name="Myers G.S.A."/>
            <person name="Horn M."/>
        </authorList>
    </citation>
    <scope>NUCLEOTIDE SEQUENCE</scope>
    <source>
        <strain>Z</strain>
    </source>
</reference>
<feature type="transmembrane region" description="Helical" evidence="1">
    <location>
        <begin position="340"/>
        <end position="373"/>
    </location>
</feature>
<feature type="transmembrane region" description="Helical" evidence="1">
    <location>
        <begin position="444"/>
        <end position="467"/>
    </location>
</feature>
<sequence length="705" mass="80220">MAEESKEKSKWIQALQKDHLGKRLLIAVCILIALAFFIHFREVRVDILELDSSAKNYVVAQVDFEFPDEEGTVIMRQQSAQDIGAIYELSSKAVEKKRLQFDNFLIHDQRWRNLLPNSTFEDMYQAGDAVKDLLLEARFSDQRTLQRLKSLKLLKDNYFLLPPSFDGNSIILPESFWESVQNQVLDQNKFQGPTVAYVLDYFQTVSWPLEKDTTAQRSLRKMVETTVPEKYRRIQAGTRIIDQGEKISASHIAMVQSMKKAIAEGRKLWEPLPLLSSFVFATIITFLGAFYFRMSHPKIFHSVQKLSLFATIIILTLFLAKVTEFFLLRNATGLLEVVRYPVFVPFAAILITVLLDAELALFSTFLLTIVLGLSLAVDHSRFLTANLITGVVAVLSCRTMRKRKEVFAVCAKIWVSCIPIFFVYNFAQDVFWNFYILSDLTSTFAFLVLTSILIVGLLPIFESIFHIMTDITLMEYMDPNNELLRRLSVEAPGTYQHCLVVGSIAEAAAQAIGANGLFCRVSTLYHDIGKLSNPHYFTENQMGGFNIHQLLTPLESTQVIIAHVIDGEVLARKFGLPQGFIDVIREHHGTTLVYYFYCKQVEQMGGDVDAVDENQFRYPGPKPHSKESAIIMMADTVEAASRSLEEVSEASITELVERLIGEKLEDGQFDSCELTFKEFETIKRTIIKNLAVARHLRIKYPEKQA</sequence>
<dbReference type="KEGG" id="sng:SNE_A05720"/>
<dbReference type="RefSeq" id="WP_013942916.1">
    <property type="nucleotide sequence ID" value="NC_015713.1"/>
</dbReference>
<dbReference type="HOGENOM" id="CLU_015767_1_1_0"/>
<keyword evidence="1" id="KW-1133">Transmembrane helix</keyword>
<name>F8L6U9_SIMNZ</name>
<dbReference type="Pfam" id="PF07697">
    <property type="entry name" value="7TMR-HDED"/>
    <property type="match status" value="1"/>
</dbReference>